<evidence type="ECO:0000256" key="6">
    <source>
        <dbReference type="ARBA" id="ARBA00023049"/>
    </source>
</evidence>
<sequence>MSTTTLLAGCAGADDHANPLLSDWKTPYGVPPFEKIRLEHYRPAVERLIVDGHRAVNDITTNTDEATFENTVVALEFAQQPLERVLNVFYNLNSAETSDAMQSLAMELSPMLTDFSNDIMLNERLFRRVKSVYDEAEVSGFAGMATEQRTLLVETYKSFVRSGANLTPEQKSEYRAITGELSQLVLRFEQNVLAATNKWQLCLTDEAELAGLPESVRESAAAEAEAAGKKGWLFTLHAPSYVPFMTYSARRDLRERMYRAYNSRAFGGEHDNRSVVVRIADLRLRLANLLGYATFADYVLEERMAGTVARVNALLDELLAKTKPYAEKEIAGIREYAAAQGLEGGLMPWDWAYYTEKYKAATYDLDDEMTRPYFRLERVQEAMFMLAGRLYGLTFEENKDIPAYHPDVRAFEVYDDPERGGDGSPMAILYIDYFPRPGKQGGAWMTSYRQAYVDPQSGEQVIPVVSLVCNFTKPAGKRPSLLSFNEVTTIFHEFGHGLHGMIGRGSYPSQTGTNVRRDFVELPSQIMENWVSEKEFLDLWAAHYETGEKMPAGMIDKIEATKRYLAAYACVRQLQFGICDMAWHTVSEPLDTSCDVAAFEREAVSRTQVMPPVEGTCFSTGFGHIFGGGYAAGYYSYKWAEVLEADAFALFKLNGIFDERTARSFREHILTPGGSQHPMILFRQFAGHEPTVGPLLEKMGIPEE</sequence>
<dbReference type="CDD" id="cd06456">
    <property type="entry name" value="M3A_DCP"/>
    <property type="match status" value="1"/>
</dbReference>
<evidence type="ECO:0000313" key="9">
    <source>
        <dbReference type="EMBL" id="SUE33936.1"/>
    </source>
</evidence>
<dbReference type="RefSeq" id="WP_027290195.1">
    <property type="nucleotide sequence ID" value="NZ_UGVL01000001.1"/>
</dbReference>
<name>A0A379MR41_9BACT</name>
<dbReference type="EMBL" id="UGVL01000001">
    <property type="protein sequence ID" value="SUE33936.1"/>
    <property type="molecule type" value="Genomic_DNA"/>
</dbReference>
<comment type="similarity">
    <text evidence="1 7">Belongs to the peptidase M3 family.</text>
</comment>
<gene>
    <name evidence="9" type="primary">prlC</name>
    <name evidence="9" type="ORF">NCTC11190_01150</name>
</gene>
<dbReference type="SUPFAM" id="SSF55486">
    <property type="entry name" value="Metalloproteases ('zincins'), catalytic domain"/>
    <property type="match status" value="1"/>
</dbReference>
<evidence type="ECO:0000256" key="1">
    <source>
        <dbReference type="ARBA" id="ARBA00006040"/>
    </source>
</evidence>
<dbReference type="FunFam" id="3.40.390.10:FF:000009">
    <property type="entry name" value="Oligopeptidase A"/>
    <property type="match status" value="1"/>
</dbReference>
<dbReference type="Gene3D" id="3.40.390.10">
    <property type="entry name" value="Collagenase (Catalytic Domain)"/>
    <property type="match status" value="1"/>
</dbReference>
<comment type="cofactor">
    <cofactor evidence="7">
        <name>Zn(2+)</name>
        <dbReference type="ChEBI" id="CHEBI:29105"/>
    </cofactor>
    <text evidence="7">Binds 1 zinc ion.</text>
</comment>
<feature type="domain" description="Peptidase M3A/M3B catalytic" evidence="8">
    <location>
        <begin position="244"/>
        <end position="700"/>
    </location>
</feature>
<keyword evidence="6 7" id="KW-0482">Metalloprotease</keyword>
<dbReference type="InterPro" id="IPR024077">
    <property type="entry name" value="Neurolysin/TOP_dom2"/>
</dbReference>
<dbReference type="InterPro" id="IPR001567">
    <property type="entry name" value="Pept_M3A_M3B_dom"/>
</dbReference>
<dbReference type="Proteomes" id="UP000255233">
    <property type="component" value="Unassembled WGS sequence"/>
</dbReference>
<reference evidence="9 10" key="1">
    <citation type="submission" date="2018-06" db="EMBL/GenBank/DDBJ databases">
        <authorList>
            <consortium name="Pathogen Informatics"/>
            <person name="Doyle S."/>
        </authorList>
    </citation>
    <scope>NUCLEOTIDE SEQUENCE [LARGE SCALE GENOMIC DNA]</scope>
    <source>
        <strain evidence="9 10">NCTC11190</strain>
    </source>
</reference>
<evidence type="ECO:0000256" key="7">
    <source>
        <dbReference type="RuleBase" id="RU003435"/>
    </source>
</evidence>
<dbReference type="Gene3D" id="1.10.1370.10">
    <property type="entry name" value="Neurolysin, domain 3"/>
    <property type="match status" value="1"/>
</dbReference>
<dbReference type="GO" id="GO:0004180">
    <property type="term" value="F:carboxypeptidase activity"/>
    <property type="evidence" value="ECO:0007669"/>
    <property type="project" value="TreeGrafter"/>
</dbReference>
<dbReference type="GO" id="GO:0046872">
    <property type="term" value="F:metal ion binding"/>
    <property type="evidence" value="ECO:0007669"/>
    <property type="project" value="UniProtKB-UniRule"/>
</dbReference>
<dbReference type="GO" id="GO:0004222">
    <property type="term" value="F:metalloendopeptidase activity"/>
    <property type="evidence" value="ECO:0007669"/>
    <property type="project" value="UniProtKB-EC"/>
</dbReference>
<dbReference type="InterPro" id="IPR024079">
    <property type="entry name" value="MetalloPept_cat_dom_sf"/>
</dbReference>
<keyword evidence="10" id="KW-1185">Reference proteome</keyword>
<organism evidence="9 10">
    <name type="scientific">Rikenella microfusus</name>
    <dbReference type="NCBI Taxonomy" id="28139"/>
    <lineage>
        <taxon>Bacteria</taxon>
        <taxon>Pseudomonadati</taxon>
        <taxon>Bacteroidota</taxon>
        <taxon>Bacteroidia</taxon>
        <taxon>Bacteroidales</taxon>
        <taxon>Rikenellaceae</taxon>
        <taxon>Rikenella</taxon>
    </lineage>
</organism>
<proteinExistence type="inferred from homology"/>
<evidence type="ECO:0000259" key="8">
    <source>
        <dbReference type="Pfam" id="PF01432"/>
    </source>
</evidence>
<dbReference type="PANTHER" id="PTHR43660:SF1">
    <property type="entry name" value="DIPEPTIDYL CARBOXYPEPTIDASE"/>
    <property type="match status" value="1"/>
</dbReference>
<dbReference type="EC" id="3.4.24.70" evidence="9"/>
<evidence type="ECO:0000256" key="5">
    <source>
        <dbReference type="ARBA" id="ARBA00022833"/>
    </source>
</evidence>
<keyword evidence="2 7" id="KW-0645">Protease</keyword>
<accession>A0A379MR41</accession>
<dbReference type="STRING" id="880526.GCA_000427365_00297"/>
<evidence type="ECO:0000256" key="2">
    <source>
        <dbReference type="ARBA" id="ARBA00022670"/>
    </source>
</evidence>
<evidence type="ECO:0000313" key="10">
    <source>
        <dbReference type="Proteomes" id="UP000255233"/>
    </source>
</evidence>
<dbReference type="GO" id="GO:0005829">
    <property type="term" value="C:cytosol"/>
    <property type="evidence" value="ECO:0007669"/>
    <property type="project" value="TreeGrafter"/>
</dbReference>
<evidence type="ECO:0000256" key="3">
    <source>
        <dbReference type="ARBA" id="ARBA00022723"/>
    </source>
</evidence>
<dbReference type="GO" id="GO:0006508">
    <property type="term" value="P:proteolysis"/>
    <property type="evidence" value="ECO:0007669"/>
    <property type="project" value="UniProtKB-KW"/>
</dbReference>
<dbReference type="PANTHER" id="PTHR43660">
    <property type="entry name" value="DIPEPTIDYL CARBOXYPEPTIDASE"/>
    <property type="match status" value="1"/>
</dbReference>
<dbReference type="AlphaFoldDB" id="A0A379MR41"/>
<dbReference type="InterPro" id="IPR045090">
    <property type="entry name" value="Pept_M3A_M3B"/>
</dbReference>
<dbReference type="InterPro" id="IPR034005">
    <property type="entry name" value="M3A_DCP"/>
</dbReference>
<dbReference type="Pfam" id="PF01432">
    <property type="entry name" value="Peptidase_M3"/>
    <property type="match status" value="1"/>
</dbReference>
<keyword evidence="4 7" id="KW-0378">Hydrolase</keyword>
<keyword evidence="3 7" id="KW-0479">Metal-binding</keyword>
<evidence type="ECO:0000256" key="4">
    <source>
        <dbReference type="ARBA" id="ARBA00022801"/>
    </source>
</evidence>
<dbReference type="OrthoDB" id="9773538at2"/>
<protein>
    <submittedName>
        <fullName evidence="9">Oligopeptidase A</fullName>
        <ecNumber evidence="9">3.4.24.70</ecNumber>
    </submittedName>
</protein>
<keyword evidence="5 7" id="KW-0862">Zinc</keyword>